<dbReference type="AlphaFoldDB" id="A0A368RJ62"/>
<reference evidence="1" key="1">
    <citation type="journal article" date="2012" name="Nat. Biotechnol.">
        <title>Reference genome sequence of the model plant Setaria.</title>
        <authorList>
            <person name="Bennetzen J.L."/>
            <person name="Schmutz J."/>
            <person name="Wang H."/>
            <person name="Percifield R."/>
            <person name="Hawkins J."/>
            <person name="Pontaroli A.C."/>
            <person name="Estep M."/>
            <person name="Feng L."/>
            <person name="Vaughn J.N."/>
            <person name="Grimwood J."/>
            <person name="Jenkins J."/>
            <person name="Barry K."/>
            <person name="Lindquist E."/>
            <person name="Hellsten U."/>
            <person name="Deshpande S."/>
            <person name="Wang X."/>
            <person name="Wu X."/>
            <person name="Mitros T."/>
            <person name="Triplett J."/>
            <person name="Yang X."/>
            <person name="Ye C.Y."/>
            <person name="Mauro-Herrera M."/>
            <person name="Wang L."/>
            <person name="Li P."/>
            <person name="Sharma M."/>
            <person name="Sharma R."/>
            <person name="Ronald P.C."/>
            <person name="Panaud O."/>
            <person name="Kellogg E.A."/>
            <person name="Brutnell T.P."/>
            <person name="Doust A.N."/>
            <person name="Tuskan G.A."/>
            <person name="Rokhsar D."/>
            <person name="Devos K.M."/>
        </authorList>
    </citation>
    <scope>NUCLEOTIDE SEQUENCE [LARGE SCALE GENOMIC DNA]</scope>
    <source>
        <strain evidence="1">Yugu1</strain>
    </source>
</reference>
<dbReference type="EMBL" id="CM003533">
    <property type="protein sequence ID" value="RCV30245.1"/>
    <property type="molecule type" value="Genomic_DNA"/>
</dbReference>
<evidence type="ECO:0000313" key="1">
    <source>
        <dbReference type="EMBL" id="RCV30245.1"/>
    </source>
</evidence>
<sequence>MIAVCLEEVVRPLREEASTIKLWLARVANHLECVVTSDMAKLFGPCSPVYRSPTPSILTSLAAVCTSADSLVPLGTSTTEMHQDSPTEQTLLQTMTSVEDVVLVEDASNDEEAILDAHGTIDDPIFLITIKDNPSYSMVEVKVEEAQMIMEDPPIEVISSPSTKVRNGEELGSRRRCKSYDRSSLRRSARVAQRDVLKIRGVIQDYADRLKKLLPLDDLKPLVDLKGHAFLELLAELSLSLR</sequence>
<accession>A0A368RJ62</accession>
<proteinExistence type="predicted"/>
<dbReference type="OrthoDB" id="695699at2759"/>
<protein>
    <submittedName>
        <fullName evidence="1">Uncharacterized protein</fullName>
    </submittedName>
</protein>
<reference evidence="1" key="2">
    <citation type="submission" date="2015-07" db="EMBL/GenBank/DDBJ databases">
        <authorList>
            <person name="Noorani M."/>
        </authorList>
    </citation>
    <scope>NUCLEOTIDE SEQUENCE</scope>
    <source>
        <strain evidence="1">Yugu1</strain>
    </source>
</reference>
<organism evidence="1">
    <name type="scientific">Setaria italica</name>
    <name type="common">Foxtail millet</name>
    <name type="synonym">Panicum italicum</name>
    <dbReference type="NCBI Taxonomy" id="4555"/>
    <lineage>
        <taxon>Eukaryota</taxon>
        <taxon>Viridiplantae</taxon>
        <taxon>Streptophyta</taxon>
        <taxon>Embryophyta</taxon>
        <taxon>Tracheophyta</taxon>
        <taxon>Spermatophyta</taxon>
        <taxon>Magnoliopsida</taxon>
        <taxon>Liliopsida</taxon>
        <taxon>Poales</taxon>
        <taxon>Poaceae</taxon>
        <taxon>PACMAD clade</taxon>
        <taxon>Panicoideae</taxon>
        <taxon>Panicodae</taxon>
        <taxon>Paniceae</taxon>
        <taxon>Cenchrinae</taxon>
        <taxon>Setaria</taxon>
    </lineage>
</organism>
<name>A0A368RJ62_SETIT</name>
<gene>
    <name evidence="1" type="ORF">SETIT_6G078800v2</name>
</gene>